<evidence type="ECO:0000256" key="2">
    <source>
        <dbReference type="ARBA" id="ARBA00023015"/>
    </source>
</evidence>
<dbReference type="InterPro" id="IPR005119">
    <property type="entry name" value="LysR_subst-bd"/>
</dbReference>
<dbReference type="SUPFAM" id="SSF46785">
    <property type="entry name" value="Winged helix' DNA-binding domain"/>
    <property type="match status" value="1"/>
</dbReference>
<evidence type="ECO:0000259" key="5">
    <source>
        <dbReference type="PROSITE" id="PS50931"/>
    </source>
</evidence>
<dbReference type="OrthoDB" id="79118at2"/>
<dbReference type="PROSITE" id="PS50931">
    <property type="entry name" value="HTH_LYSR"/>
    <property type="match status" value="1"/>
</dbReference>
<evidence type="ECO:0000313" key="6">
    <source>
        <dbReference type="EMBL" id="SFO32552.1"/>
    </source>
</evidence>
<keyword evidence="3" id="KW-0238">DNA-binding</keyword>
<dbReference type="EMBL" id="FOUY01000044">
    <property type="protein sequence ID" value="SFO32552.1"/>
    <property type="molecule type" value="Genomic_DNA"/>
</dbReference>
<dbReference type="Gene3D" id="3.40.190.10">
    <property type="entry name" value="Periplasmic binding protein-like II"/>
    <property type="match status" value="2"/>
</dbReference>
<dbReference type="InterPro" id="IPR000847">
    <property type="entry name" value="LysR_HTH_N"/>
</dbReference>
<dbReference type="InterPro" id="IPR036390">
    <property type="entry name" value="WH_DNA-bd_sf"/>
</dbReference>
<gene>
    <name evidence="6" type="ORF">SAMN05216207_104438</name>
</gene>
<evidence type="ECO:0000313" key="7">
    <source>
        <dbReference type="Proteomes" id="UP000199614"/>
    </source>
</evidence>
<reference evidence="6 7" key="1">
    <citation type="submission" date="2016-10" db="EMBL/GenBank/DDBJ databases">
        <authorList>
            <person name="de Groot N.N."/>
        </authorList>
    </citation>
    <scope>NUCLEOTIDE SEQUENCE [LARGE SCALE GENOMIC DNA]</scope>
    <source>
        <strain evidence="6 7">CGMCC 4.1877</strain>
    </source>
</reference>
<organism evidence="6 7">
    <name type="scientific">Pseudonocardia ammonioxydans</name>
    <dbReference type="NCBI Taxonomy" id="260086"/>
    <lineage>
        <taxon>Bacteria</taxon>
        <taxon>Bacillati</taxon>
        <taxon>Actinomycetota</taxon>
        <taxon>Actinomycetes</taxon>
        <taxon>Pseudonocardiales</taxon>
        <taxon>Pseudonocardiaceae</taxon>
        <taxon>Pseudonocardia</taxon>
    </lineage>
</organism>
<dbReference type="GO" id="GO:0003677">
    <property type="term" value="F:DNA binding"/>
    <property type="evidence" value="ECO:0007669"/>
    <property type="project" value="UniProtKB-KW"/>
</dbReference>
<dbReference type="GO" id="GO:0003700">
    <property type="term" value="F:DNA-binding transcription factor activity"/>
    <property type="evidence" value="ECO:0007669"/>
    <property type="project" value="InterPro"/>
</dbReference>
<dbReference type="PANTHER" id="PTHR30346:SF0">
    <property type="entry name" value="HCA OPERON TRANSCRIPTIONAL ACTIVATOR HCAR"/>
    <property type="match status" value="1"/>
</dbReference>
<dbReference type="Gene3D" id="1.10.10.10">
    <property type="entry name" value="Winged helix-like DNA-binding domain superfamily/Winged helix DNA-binding domain"/>
    <property type="match status" value="1"/>
</dbReference>
<dbReference type="STRING" id="260086.SAMN05216207_104438"/>
<evidence type="ECO:0000256" key="4">
    <source>
        <dbReference type="ARBA" id="ARBA00023163"/>
    </source>
</evidence>
<dbReference type="RefSeq" id="WP_093353143.1">
    <property type="nucleotide sequence ID" value="NZ_FOUY01000044.1"/>
</dbReference>
<keyword evidence="4" id="KW-0804">Transcription</keyword>
<protein>
    <submittedName>
        <fullName evidence="6">LysR substrate binding domain-containing protein</fullName>
    </submittedName>
</protein>
<dbReference type="PANTHER" id="PTHR30346">
    <property type="entry name" value="TRANSCRIPTIONAL DUAL REGULATOR HCAR-RELATED"/>
    <property type="match status" value="1"/>
</dbReference>
<dbReference type="GO" id="GO:0032993">
    <property type="term" value="C:protein-DNA complex"/>
    <property type="evidence" value="ECO:0007669"/>
    <property type="project" value="TreeGrafter"/>
</dbReference>
<dbReference type="InterPro" id="IPR036388">
    <property type="entry name" value="WH-like_DNA-bd_sf"/>
</dbReference>
<keyword evidence="2" id="KW-0805">Transcription regulation</keyword>
<dbReference type="AlphaFoldDB" id="A0A1I5G9F8"/>
<dbReference type="SUPFAM" id="SSF53850">
    <property type="entry name" value="Periplasmic binding protein-like II"/>
    <property type="match status" value="1"/>
</dbReference>
<evidence type="ECO:0000256" key="3">
    <source>
        <dbReference type="ARBA" id="ARBA00023125"/>
    </source>
</evidence>
<sequence length="310" mass="34552">MVAGGVEMRDVETFLTLAEELHFGRTAERLMMSTARVSQTVQAFERRIGGRLFHRTSRRVDLTPLGRSLLAELGPAFETLDRTLGAARERARGVAQLLRVGHLITAENVPEVAALIKAFERRAPHCTVVCLRFDTVRYLDPLYRGDVDVWLTWWPGAFPADRPADGLRNGPPIAQRGRVLLVGCGHPLASRASIGLDDLTEHPVIRMSGEQPAVFRDSWIPRTAPNGRAIATVDQPWHGHHQELATLLERDEYGYLTYSSMLEALPLPPTVRAIPVLDAEPFVLLPLWRTSTEDATTRTFAETIVAPDTW</sequence>
<evidence type="ECO:0000256" key="1">
    <source>
        <dbReference type="ARBA" id="ARBA00009437"/>
    </source>
</evidence>
<dbReference type="Proteomes" id="UP000199614">
    <property type="component" value="Unassembled WGS sequence"/>
</dbReference>
<keyword evidence="7" id="KW-1185">Reference proteome</keyword>
<accession>A0A1I5G9F8</accession>
<comment type="similarity">
    <text evidence="1">Belongs to the LysR transcriptional regulatory family.</text>
</comment>
<dbReference type="Pfam" id="PF03466">
    <property type="entry name" value="LysR_substrate"/>
    <property type="match status" value="1"/>
</dbReference>
<feature type="domain" description="HTH lysR-type" evidence="5">
    <location>
        <begin position="6"/>
        <end position="63"/>
    </location>
</feature>
<name>A0A1I5G9F8_PSUAM</name>
<dbReference type="Pfam" id="PF00126">
    <property type="entry name" value="HTH_1"/>
    <property type="match status" value="1"/>
</dbReference>
<proteinExistence type="inferred from homology"/>